<gene>
    <name evidence="2" type="ORF">GCM10010923_09710</name>
</gene>
<organism evidence="2 3">
    <name type="scientific">Blastomonas marina</name>
    <dbReference type="NCBI Taxonomy" id="1867408"/>
    <lineage>
        <taxon>Bacteria</taxon>
        <taxon>Pseudomonadati</taxon>
        <taxon>Pseudomonadota</taxon>
        <taxon>Alphaproteobacteria</taxon>
        <taxon>Sphingomonadales</taxon>
        <taxon>Sphingomonadaceae</taxon>
        <taxon>Blastomonas</taxon>
    </lineage>
</organism>
<comment type="caution">
    <text evidence="2">The sequence shown here is derived from an EMBL/GenBank/DDBJ whole genome shotgun (WGS) entry which is preliminary data.</text>
</comment>
<dbReference type="RefSeq" id="WP_188641627.1">
    <property type="nucleotide sequence ID" value="NZ_BMID01000001.1"/>
</dbReference>
<keyword evidence="1" id="KW-0472">Membrane</keyword>
<sequence length="131" mass="13950">MKWIVAYLGTGLAFGLLDALWLRWAGPNFYRPRLGDILAESFRMGPALVFYLLYIAGVVWFAVRPALAGDIAAAALNGALLGGLCYATYDLTSQAVLKQWSTTVTVADIAWGAFATAMAAAAGAWAIRAFA</sequence>
<feature type="transmembrane region" description="Helical" evidence="1">
    <location>
        <begin position="109"/>
        <end position="127"/>
    </location>
</feature>
<dbReference type="InterPro" id="IPR018687">
    <property type="entry name" value="DUF2177_membr"/>
</dbReference>
<evidence type="ECO:0008006" key="4">
    <source>
        <dbReference type="Google" id="ProtNLM"/>
    </source>
</evidence>
<reference evidence="3" key="1">
    <citation type="journal article" date="2019" name="Int. J. Syst. Evol. Microbiol.">
        <title>The Global Catalogue of Microorganisms (GCM) 10K type strain sequencing project: providing services to taxonomists for standard genome sequencing and annotation.</title>
        <authorList>
            <consortium name="The Broad Institute Genomics Platform"/>
            <consortium name="The Broad Institute Genome Sequencing Center for Infectious Disease"/>
            <person name="Wu L."/>
            <person name="Ma J."/>
        </authorList>
    </citation>
    <scope>NUCLEOTIDE SEQUENCE [LARGE SCALE GENOMIC DNA]</scope>
    <source>
        <strain evidence="3">CGMCC 1.15297</strain>
    </source>
</reference>
<keyword evidence="1" id="KW-0812">Transmembrane</keyword>
<evidence type="ECO:0000256" key="1">
    <source>
        <dbReference type="SAM" id="Phobius"/>
    </source>
</evidence>
<dbReference type="Proteomes" id="UP000603317">
    <property type="component" value="Unassembled WGS sequence"/>
</dbReference>
<feature type="transmembrane region" description="Helical" evidence="1">
    <location>
        <begin position="43"/>
        <end position="63"/>
    </location>
</feature>
<feature type="transmembrane region" description="Helical" evidence="1">
    <location>
        <begin position="70"/>
        <end position="89"/>
    </location>
</feature>
<evidence type="ECO:0000313" key="2">
    <source>
        <dbReference type="EMBL" id="GGA02940.1"/>
    </source>
</evidence>
<evidence type="ECO:0000313" key="3">
    <source>
        <dbReference type="Proteomes" id="UP000603317"/>
    </source>
</evidence>
<accession>A0ABQ1F8U3</accession>
<protein>
    <recommendedName>
        <fullName evidence="4">DUF2177 domain-containing protein</fullName>
    </recommendedName>
</protein>
<proteinExistence type="predicted"/>
<dbReference type="Pfam" id="PF09945">
    <property type="entry name" value="DUF2177"/>
    <property type="match status" value="1"/>
</dbReference>
<keyword evidence="3" id="KW-1185">Reference proteome</keyword>
<dbReference type="EMBL" id="BMID01000001">
    <property type="protein sequence ID" value="GGA02940.1"/>
    <property type="molecule type" value="Genomic_DNA"/>
</dbReference>
<keyword evidence="1" id="KW-1133">Transmembrane helix</keyword>
<name>A0ABQ1F8U3_9SPHN</name>